<dbReference type="RefSeq" id="WP_090328327.1">
    <property type="nucleotide sequence ID" value="NZ_FNKJ01000004.1"/>
</dbReference>
<reference evidence="2" key="1">
    <citation type="submission" date="2016-10" db="EMBL/GenBank/DDBJ databases">
        <authorList>
            <person name="Varghese N."/>
            <person name="Submissions S."/>
        </authorList>
    </citation>
    <scope>NUCLEOTIDE SEQUENCE [LARGE SCALE GENOMIC DNA]</scope>
    <source>
        <strain evidence="2">BS3775</strain>
    </source>
</reference>
<evidence type="ECO:0000313" key="2">
    <source>
        <dbReference type="Proteomes" id="UP000199570"/>
    </source>
</evidence>
<dbReference type="AlphaFoldDB" id="A0A1H1J7Z9"/>
<gene>
    <name evidence="1" type="ORF">SAMN04490195_5948</name>
</gene>
<dbReference type="Proteomes" id="UP000199570">
    <property type="component" value="Unassembled WGS sequence"/>
</dbReference>
<protein>
    <submittedName>
        <fullName evidence="1">Uncharacterized protein</fullName>
    </submittedName>
</protein>
<accession>A0A1H1J7Z9</accession>
<keyword evidence="2" id="KW-1185">Reference proteome</keyword>
<proteinExistence type="predicted"/>
<dbReference type="OrthoDB" id="7001685at2"/>
<dbReference type="EMBL" id="FNKJ01000004">
    <property type="protein sequence ID" value="SDR46033.1"/>
    <property type="molecule type" value="Genomic_DNA"/>
</dbReference>
<sequence length="132" mass="14348">MSCGHCNFSLKPTYQQASNLVQQQPIRCDQCSSNLLLDEADRQVLDHKFKSGARIGKLAVMIMGPYFLLGLATSIHVISVGSSPFPGFPAVLVGVGFALAYVLKTAATDDAEYDFALFRNGERPDETQAPDH</sequence>
<name>A0A1H1J7Z9_9PSED</name>
<evidence type="ECO:0000313" key="1">
    <source>
        <dbReference type="EMBL" id="SDR46033.1"/>
    </source>
</evidence>
<organism evidence="1 2">
    <name type="scientific">Pseudomonas moorei</name>
    <dbReference type="NCBI Taxonomy" id="395599"/>
    <lineage>
        <taxon>Bacteria</taxon>
        <taxon>Pseudomonadati</taxon>
        <taxon>Pseudomonadota</taxon>
        <taxon>Gammaproteobacteria</taxon>
        <taxon>Pseudomonadales</taxon>
        <taxon>Pseudomonadaceae</taxon>
        <taxon>Pseudomonas</taxon>
    </lineage>
</organism>